<keyword evidence="2" id="KW-1185">Reference proteome</keyword>
<proteinExistence type="predicted"/>
<organism evidence="1 2">
    <name type="scientific">Sphaerimonospora cavernae</name>
    <dbReference type="NCBI Taxonomy" id="1740611"/>
    <lineage>
        <taxon>Bacteria</taxon>
        <taxon>Bacillati</taxon>
        <taxon>Actinomycetota</taxon>
        <taxon>Actinomycetes</taxon>
        <taxon>Streptosporangiales</taxon>
        <taxon>Streptosporangiaceae</taxon>
        <taxon>Sphaerimonospora</taxon>
    </lineage>
</organism>
<evidence type="ECO:0000313" key="2">
    <source>
        <dbReference type="Proteomes" id="UP001589870"/>
    </source>
</evidence>
<protein>
    <submittedName>
        <fullName evidence="1">Type II toxin-antitoxin system RelE/ParE family toxin</fullName>
    </submittedName>
</protein>
<gene>
    <name evidence="1" type="ORF">ACFHYQ_08180</name>
</gene>
<comment type="caution">
    <text evidence="1">The sequence shown here is derived from an EMBL/GenBank/DDBJ whole genome shotgun (WGS) entry which is preliminary data.</text>
</comment>
<dbReference type="Proteomes" id="UP001589870">
    <property type="component" value="Unassembled WGS sequence"/>
</dbReference>
<reference evidence="1 2" key="1">
    <citation type="submission" date="2024-09" db="EMBL/GenBank/DDBJ databases">
        <authorList>
            <person name="Sun Q."/>
            <person name="Mori K."/>
        </authorList>
    </citation>
    <scope>NUCLEOTIDE SEQUENCE [LARGE SCALE GENOMIC DNA]</scope>
    <source>
        <strain evidence="1 2">TBRC 1851</strain>
    </source>
</reference>
<accession>A0ABV6U587</accession>
<dbReference type="EMBL" id="JBHMQT010000012">
    <property type="protein sequence ID" value="MFC0862271.1"/>
    <property type="molecule type" value="Genomic_DNA"/>
</dbReference>
<name>A0ABV6U587_9ACTN</name>
<dbReference type="RefSeq" id="WP_394300485.1">
    <property type="nucleotide sequence ID" value="NZ_JBHMQT010000012.1"/>
</dbReference>
<evidence type="ECO:0000313" key="1">
    <source>
        <dbReference type="EMBL" id="MFC0862271.1"/>
    </source>
</evidence>
<sequence length="81" mass="8807">MKYRINYHASASSQVPGLPEDAFLALVRTLITVGDDPWSTGIPDPDDPDYRQAVFGGLGLVLYYVDDTAGVVNVYDVTWAG</sequence>